<dbReference type="RefSeq" id="XP_067545655.1">
    <property type="nucleotide sequence ID" value="XM_067689499.1"/>
</dbReference>
<feature type="region of interest" description="Disordered" evidence="1">
    <location>
        <begin position="353"/>
        <end position="409"/>
    </location>
</feature>
<feature type="compositionally biased region" description="Basic and acidic residues" evidence="1">
    <location>
        <begin position="451"/>
        <end position="468"/>
    </location>
</feature>
<comment type="caution">
    <text evidence="2">The sequence shown here is derived from an EMBL/GenBank/DDBJ whole genome shotgun (WGS) entry which is preliminary data.</text>
</comment>
<dbReference type="Proteomes" id="UP000185944">
    <property type="component" value="Unassembled WGS sequence"/>
</dbReference>
<evidence type="ECO:0000256" key="1">
    <source>
        <dbReference type="SAM" id="MobiDB-lite"/>
    </source>
</evidence>
<accession>A0A177EM26</accession>
<evidence type="ECO:0000313" key="2">
    <source>
        <dbReference type="EMBL" id="OAG32162.1"/>
    </source>
</evidence>
<keyword evidence="3" id="KW-1185">Reference proteome</keyword>
<gene>
    <name evidence="2" type="ORF">NEDG_02081</name>
</gene>
<evidence type="ECO:0000313" key="3">
    <source>
        <dbReference type="Proteomes" id="UP000185944"/>
    </source>
</evidence>
<name>A0A177EM26_9MICR</name>
<feature type="region of interest" description="Disordered" evidence="1">
    <location>
        <begin position="428"/>
        <end position="468"/>
    </location>
</feature>
<dbReference type="OrthoDB" id="2196171at2759"/>
<reference evidence="2 3" key="1">
    <citation type="submission" date="2016-02" db="EMBL/GenBank/DDBJ databases">
        <title>Discovery of a natural microsporidian pathogen with a broad tissue tropism in Caenorhabditis elegans.</title>
        <authorList>
            <person name="Luallen R.J."/>
            <person name="Reinke A.W."/>
            <person name="Tong L."/>
            <person name="Botts M.R."/>
            <person name="Felix M.-A."/>
            <person name="Troemel E.R."/>
        </authorList>
    </citation>
    <scope>NUCLEOTIDE SEQUENCE [LARGE SCALE GENOMIC DNA]</scope>
    <source>
        <strain evidence="2 3">JUm2807</strain>
    </source>
</reference>
<proteinExistence type="predicted"/>
<protein>
    <submittedName>
        <fullName evidence="2">Uncharacterized protein</fullName>
    </submittedName>
</protein>
<dbReference type="AlphaFoldDB" id="A0A177EM26"/>
<feature type="region of interest" description="Disordered" evidence="1">
    <location>
        <begin position="226"/>
        <end position="245"/>
    </location>
</feature>
<feature type="compositionally biased region" description="Basic and acidic residues" evidence="1">
    <location>
        <begin position="368"/>
        <end position="387"/>
    </location>
</feature>
<dbReference type="GeneID" id="93648431"/>
<sequence>MSWAGFLRFLGISSSAYNYSYPQSNYITYLKMKDVSFYNTYQSTYRIAYDHKNNVVRFINLESIQNNKKNINTVLSLKKLSAEYQYEILIKPRNRPASTTDKEQMYVCTSRSDYSVVPCARDAGSKKYSKEWSIKPLESGYKIKDAKSKYCMKRAGIDGNITLVSCNDTEKEQRFDMISVKYDPYRSMYLSPAENMFYEMQSLNEGEDGNGPFGDMEGMLGGMLGGGNSSPPQQHTRPGHGYGEDGYYPTAGNYPQFPPFGQGSGNATGSRLQSCYIGPGGYPVLANPNPHQGGGGPGWGGSGGWGRPNFNQNQNPNPVINLKDLGTNILKIKDIFKTLKNFCDETMAASGMCSPNSIHDLQSQMPNDEYKDRPEHRPEHRPKEQGRRKNRYPHKNYSDDRYGNNYASDESDYHRKKYIVRRHYIPKHRDDSYSTDNSHHASYSHKLPFHPHPEKRGHDSYTHRMDDY</sequence>
<feature type="compositionally biased region" description="Polar residues" evidence="1">
    <location>
        <begin position="353"/>
        <end position="366"/>
    </location>
</feature>
<dbReference type="VEuPathDB" id="MicrosporidiaDB:NEDG_02081"/>
<organism evidence="2 3">
    <name type="scientific">Nematocida displodere</name>
    <dbReference type="NCBI Taxonomy" id="1805483"/>
    <lineage>
        <taxon>Eukaryota</taxon>
        <taxon>Fungi</taxon>
        <taxon>Fungi incertae sedis</taxon>
        <taxon>Microsporidia</taxon>
        <taxon>Nematocida</taxon>
    </lineage>
</organism>
<dbReference type="EMBL" id="LTDL01000011">
    <property type="protein sequence ID" value="OAG32162.1"/>
    <property type="molecule type" value="Genomic_DNA"/>
</dbReference>